<gene>
    <name evidence="2" type="ORF">J1605_008606</name>
</gene>
<evidence type="ECO:0000256" key="1">
    <source>
        <dbReference type="SAM" id="MobiDB-lite"/>
    </source>
</evidence>
<organism evidence="2 3">
    <name type="scientific">Eschrichtius robustus</name>
    <name type="common">California gray whale</name>
    <name type="synonym">Eschrichtius gibbosus</name>
    <dbReference type="NCBI Taxonomy" id="9764"/>
    <lineage>
        <taxon>Eukaryota</taxon>
        <taxon>Metazoa</taxon>
        <taxon>Chordata</taxon>
        <taxon>Craniata</taxon>
        <taxon>Vertebrata</taxon>
        <taxon>Euteleostomi</taxon>
        <taxon>Mammalia</taxon>
        <taxon>Eutheria</taxon>
        <taxon>Laurasiatheria</taxon>
        <taxon>Artiodactyla</taxon>
        <taxon>Whippomorpha</taxon>
        <taxon>Cetacea</taxon>
        <taxon>Mysticeti</taxon>
        <taxon>Eschrichtiidae</taxon>
        <taxon>Eschrichtius</taxon>
    </lineage>
</organism>
<dbReference type="Proteomes" id="UP001159641">
    <property type="component" value="Unassembled WGS sequence"/>
</dbReference>
<dbReference type="EMBL" id="JAIQCJ010002072">
    <property type="protein sequence ID" value="KAJ8784106.1"/>
    <property type="molecule type" value="Genomic_DNA"/>
</dbReference>
<feature type="region of interest" description="Disordered" evidence="1">
    <location>
        <begin position="26"/>
        <end position="57"/>
    </location>
</feature>
<comment type="caution">
    <text evidence="2">The sequence shown here is derived from an EMBL/GenBank/DDBJ whole genome shotgun (WGS) entry which is preliminary data.</text>
</comment>
<accession>A0AB34GUF0</accession>
<dbReference type="AlphaFoldDB" id="A0AB34GUF0"/>
<evidence type="ECO:0000313" key="3">
    <source>
        <dbReference type="Proteomes" id="UP001159641"/>
    </source>
</evidence>
<protein>
    <submittedName>
        <fullName evidence="2">Uncharacterized protein</fullName>
    </submittedName>
</protein>
<sequence>MASLTCSRLHRGPWVLGKMSPGAAGPQGVVGRALGGQTGWLPQHQPPGHKRGPDSRLGTGQMVIVAGVPLSSWTSQPNWPRPQAQNLGLPPPRLPLYSLVLGQLEVSGQRDEVGLKP</sequence>
<evidence type="ECO:0000313" key="2">
    <source>
        <dbReference type="EMBL" id="KAJ8784106.1"/>
    </source>
</evidence>
<keyword evidence="3" id="KW-1185">Reference proteome</keyword>
<name>A0AB34GUF0_ESCRO</name>
<proteinExistence type="predicted"/>
<reference evidence="2 3" key="1">
    <citation type="submission" date="2022-11" db="EMBL/GenBank/DDBJ databases">
        <title>Whole genome sequence of Eschrichtius robustus ER-17-0199.</title>
        <authorList>
            <person name="Bruniche-Olsen A."/>
            <person name="Black A.N."/>
            <person name="Fields C.J."/>
            <person name="Walden K."/>
            <person name="Dewoody J.A."/>
        </authorList>
    </citation>
    <scope>NUCLEOTIDE SEQUENCE [LARGE SCALE GENOMIC DNA]</scope>
    <source>
        <strain evidence="2">ER-17-0199</strain>
        <tissue evidence="2">Blubber</tissue>
    </source>
</reference>